<keyword evidence="1" id="KW-0812">Transmembrane</keyword>
<dbReference type="Proteomes" id="UP000244940">
    <property type="component" value="Unassembled WGS sequence"/>
</dbReference>
<feature type="transmembrane region" description="Helical" evidence="1">
    <location>
        <begin position="41"/>
        <end position="65"/>
    </location>
</feature>
<protein>
    <recommendedName>
        <fullName evidence="4">DUF304 domain-containing protein</fullName>
    </recommendedName>
</protein>
<dbReference type="GeneID" id="94367233"/>
<evidence type="ECO:0000256" key="1">
    <source>
        <dbReference type="SAM" id="Phobius"/>
    </source>
</evidence>
<evidence type="ECO:0000313" key="2">
    <source>
        <dbReference type="EMBL" id="PWE26776.1"/>
    </source>
</evidence>
<gene>
    <name evidence="2" type="ORF">C4N9_20270</name>
</gene>
<keyword evidence="1" id="KW-1133">Transmembrane helix</keyword>
<evidence type="ECO:0000313" key="3">
    <source>
        <dbReference type="Proteomes" id="UP000244940"/>
    </source>
</evidence>
<dbReference type="RefSeq" id="WP_109535161.1">
    <property type="nucleotide sequence ID" value="NZ_QEYD01000016.1"/>
</dbReference>
<keyword evidence="1" id="KW-0472">Membrane</keyword>
<sequence length="188" mass="20646">MTGAAAGTDDQAGWQSRLEPGETLLWQGRPDGRLVFVWRHAIEAVVALGFGFGMLILVGMFVLLLPQLAAMAVLPGVVFFGLVAFFLGPWLHLRDARRRRNTRYALTTRRAIIARSDRTGRVTVQSYPISADSPIGTAWNGVTFARARVRSGGRSHDVDIGFERIGDAARTVHDHLLAIKRGLVAERT</sequence>
<dbReference type="OrthoDB" id="199424at2"/>
<dbReference type="EMBL" id="QEYD01000016">
    <property type="protein sequence ID" value="PWE26776.1"/>
    <property type="molecule type" value="Genomic_DNA"/>
</dbReference>
<dbReference type="AlphaFoldDB" id="A0A2U2C4F9"/>
<name>A0A2U2C4F9_9RHOB</name>
<feature type="transmembrane region" description="Helical" evidence="1">
    <location>
        <begin position="71"/>
        <end position="93"/>
    </location>
</feature>
<evidence type="ECO:0008006" key="4">
    <source>
        <dbReference type="Google" id="ProtNLM"/>
    </source>
</evidence>
<organism evidence="2 3">
    <name type="scientific">Pararhodobacter marinus</name>
    <dbReference type="NCBI Taxonomy" id="2184063"/>
    <lineage>
        <taxon>Bacteria</taxon>
        <taxon>Pseudomonadati</taxon>
        <taxon>Pseudomonadota</taxon>
        <taxon>Alphaproteobacteria</taxon>
        <taxon>Rhodobacterales</taxon>
        <taxon>Paracoccaceae</taxon>
        <taxon>Pararhodobacter</taxon>
    </lineage>
</organism>
<keyword evidence="3" id="KW-1185">Reference proteome</keyword>
<reference evidence="2 3" key="1">
    <citation type="submission" date="2018-05" db="EMBL/GenBank/DDBJ databases">
        <title>Pararhodobacter marina sp. nov., isolated from deep-sea water of the Indian Ocean.</title>
        <authorList>
            <person name="Lai Q.Sr."/>
            <person name="Liu X."/>
            <person name="Shao Z."/>
        </authorList>
    </citation>
    <scope>NUCLEOTIDE SEQUENCE [LARGE SCALE GENOMIC DNA]</scope>
    <source>
        <strain evidence="2 3">CIC4N-9</strain>
    </source>
</reference>
<comment type="caution">
    <text evidence="2">The sequence shown here is derived from an EMBL/GenBank/DDBJ whole genome shotgun (WGS) entry which is preliminary data.</text>
</comment>
<accession>A0A2U2C4F9</accession>
<proteinExistence type="predicted"/>